<feature type="modified residue" description="4-aspartylphosphate" evidence="8">
    <location>
        <position position="57"/>
    </location>
</feature>
<dbReference type="InterPro" id="IPR018062">
    <property type="entry name" value="HTH_AraC-typ_CS"/>
</dbReference>
<dbReference type="InterPro" id="IPR041522">
    <property type="entry name" value="CdaR_GGDEF"/>
</dbReference>
<dbReference type="Pfam" id="PF17853">
    <property type="entry name" value="GGDEF_2"/>
    <property type="match status" value="1"/>
</dbReference>
<evidence type="ECO:0000256" key="7">
    <source>
        <dbReference type="ARBA" id="ARBA00023163"/>
    </source>
</evidence>
<dbReference type="PRINTS" id="PR00032">
    <property type="entry name" value="HTHARAC"/>
</dbReference>
<dbReference type="InterPro" id="IPR009057">
    <property type="entry name" value="Homeodomain-like_sf"/>
</dbReference>
<dbReference type="PROSITE" id="PS01124">
    <property type="entry name" value="HTH_ARAC_FAMILY_2"/>
    <property type="match status" value="1"/>
</dbReference>
<evidence type="ECO:0000259" key="9">
    <source>
        <dbReference type="PROSITE" id="PS01124"/>
    </source>
</evidence>
<dbReference type="GO" id="GO:0000160">
    <property type="term" value="P:phosphorelay signal transduction system"/>
    <property type="evidence" value="ECO:0007669"/>
    <property type="project" value="UniProtKB-KW"/>
</dbReference>
<dbReference type="GO" id="GO:0003700">
    <property type="term" value="F:DNA-binding transcription factor activity"/>
    <property type="evidence" value="ECO:0007669"/>
    <property type="project" value="InterPro"/>
</dbReference>
<keyword evidence="2" id="KW-0963">Cytoplasm</keyword>
<keyword evidence="6" id="KW-0238">DNA-binding</keyword>
<dbReference type="PROSITE" id="PS00041">
    <property type="entry name" value="HTH_ARAC_FAMILY_1"/>
    <property type="match status" value="1"/>
</dbReference>
<dbReference type="CDD" id="cd17536">
    <property type="entry name" value="REC_YesN-like"/>
    <property type="match status" value="1"/>
</dbReference>
<evidence type="ECO:0000256" key="1">
    <source>
        <dbReference type="ARBA" id="ARBA00004496"/>
    </source>
</evidence>
<keyword evidence="4" id="KW-0902">Two-component regulatory system</keyword>
<protein>
    <submittedName>
        <fullName evidence="11">Response regulator</fullName>
    </submittedName>
</protein>
<keyword evidence="7" id="KW-0804">Transcription</keyword>
<feature type="domain" description="HTH araC/xylS-type" evidence="9">
    <location>
        <begin position="395"/>
        <end position="493"/>
    </location>
</feature>
<dbReference type="PROSITE" id="PS50110">
    <property type="entry name" value="RESPONSE_REGULATORY"/>
    <property type="match status" value="1"/>
</dbReference>
<dbReference type="InterPro" id="IPR051552">
    <property type="entry name" value="HptR"/>
</dbReference>
<dbReference type="Gene3D" id="1.10.10.60">
    <property type="entry name" value="Homeodomain-like"/>
    <property type="match status" value="2"/>
</dbReference>
<comment type="subcellular location">
    <subcellularLocation>
        <location evidence="1">Cytoplasm</location>
    </subcellularLocation>
</comment>
<evidence type="ECO:0000313" key="11">
    <source>
        <dbReference type="EMBL" id="MTH54980.1"/>
    </source>
</evidence>
<sequence length="501" mass="57615">MNMYTLFIADDEKIVIEGLTTDVPWEAFGIAICGTASDGKSALAEINRLKPDLVLADIRMPGMTGLELIGKAKKSNPDLVFIMISGYSEFEYARRALELEAVDYLVKPMEAEDIVRSVRKAIEKLEKKRMERSLSSRLEKYENELAEKHVLHLLLGRRNADAEAKEVLTQPFAAAVLLMKDGFRSHEALMVHVREQLRHCYLFTVEASIVLVSLQPEELRSCLQRVLDLFPGSAGLSSIHHEARNLPVAYEEAKEALKIAVFGSLGLTEYEELGQYGLHKGTRMIREIEQFFLSGGSLKEMDGMMERTLDYARKHKLSPQKSKVLCFALIKHFLEHMEKEYELEDKMFGEGYLLYETVESLQTLDELERWMRATVREALEYLDNNRISFNEKLIHELKQYLHEHFSEPIVLEELGRHFYKSPAYLCSLFSKNAGKTIFEYITALRMDHAKKLLRSSNLKISEICEKAGYSNHKYFNQVFKKNTGKTPGQYRSEHVVKLHSE</sequence>
<feature type="domain" description="Response regulatory" evidence="10">
    <location>
        <begin position="5"/>
        <end position="122"/>
    </location>
</feature>
<keyword evidence="5" id="KW-0805">Transcription regulation</keyword>
<dbReference type="Gene3D" id="3.40.50.2300">
    <property type="match status" value="1"/>
</dbReference>
<evidence type="ECO:0000256" key="6">
    <source>
        <dbReference type="ARBA" id="ARBA00023125"/>
    </source>
</evidence>
<dbReference type="InterPro" id="IPR020449">
    <property type="entry name" value="Tscrpt_reg_AraC-type_HTH"/>
</dbReference>
<dbReference type="Pfam" id="PF12833">
    <property type="entry name" value="HTH_18"/>
    <property type="match status" value="1"/>
</dbReference>
<evidence type="ECO:0000256" key="8">
    <source>
        <dbReference type="PROSITE-ProRule" id="PRU00169"/>
    </source>
</evidence>
<evidence type="ECO:0000313" key="12">
    <source>
        <dbReference type="Proteomes" id="UP000434639"/>
    </source>
</evidence>
<dbReference type="SMART" id="SM00342">
    <property type="entry name" value="HTH_ARAC"/>
    <property type="match status" value="1"/>
</dbReference>
<dbReference type="AlphaFoldDB" id="A0A7X2S7M6"/>
<accession>A0A7X2S7M6</accession>
<dbReference type="PANTHER" id="PTHR42713:SF3">
    <property type="entry name" value="TRANSCRIPTIONAL REGULATORY PROTEIN HPTR"/>
    <property type="match status" value="1"/>
</dbReference>
<evidence type="ECO:0000256" key="3">
    <source>
        <dbReference type="ARBA" id="ARBA00022553"/>
    </source>
</evidence>
<dbReference type="GO" id="GO:0005737">
    <property type="term" value="C:cytoplasm"/>
    <property type="evidence" value="ECO:0007669"/>
    <property type="project" value="UniProtKB-SubCell"/>
</dbReference>
<dbReference type="PANTHER" id="PTHR42713">
    <property type="entry name" value="HISTIDINE KINASE-RELATED"/>
    <property type="match status" value="1"/>
</dbReference>
<gene>
    <name evidence="11" type="ORF">GKZ89_16375</name>
</gene>
<dbReference type="InterPro" id="IPR018060">
    <property type="entry name" value="HTH_AraC"/>
</dbReference>
<name>A0A7X2S7M6_9BACI</name>
<dbReference type="InterPro" id="IPR011006">
    <property type="entry name" value="CheY-like_superfamily"/>
</dbReference>
<dbReference type="SUPFAM" id="SSF46689">
    <property type="entry name" value="Homeodomain-like"/>
    <property type="match status" value="2"/>
</dbReference>
<dbReference type="EMBL" id="WMIB01000021">
    <property type="protein sequence ID" value="MTH54980.1"/>
    <property type="molecule type" value="Genomic_DNA"/>
</dbReference>
<keyword evidence="3 8" id="KW-0597">Phosphoprotein</keyword>
<comment type="caution">
    <text evidence="11">The sequence shown here is derived from an EMBL/GenBank/DDBJ whole genome shotgun (WGS) entry which is preliminary data.</text>
</comment>
<reference evidence="11 12" key="1">
    <citation type="journal article" date="2017" name="Int. J. Syst. Evol. Microbiol.">
        <title>Bacillus mangrovi sp. nov., isolated from a sediment sample from a mangrove forest.</title>
        <authorList>
            <person name="Gupta V."/>
            <person name="Singh P.K."/>
            <person name="Korpole S."/>
            <person name="Tanuku N.R.S."/>
            <person name="Pinnaka A.K."/>
        </authorList>
    </citation>
    <scope>NUCLEOTIDE SEQUENCE [LARGE SCALE GENOMIC DNA]</scope>
    <source>
        <strain evidence="11 12">KCTC 33872</strain>
    </source>
</reference>
<evidence type="ECO:0000256" key="4">
    <source>
        <dbReference type="ARBA" id="ARBA00023012"/>
    </source>
</evidence>
<dbReference type="GO" id="GO:0043565">
    <property type="term" value="F:sequence-specific DNA binding"/>
    <property type="evidence" value="ECO:0007669"/>
    <property type="project" value="InterPro"/>
</dbReference>
<dbReference type="OrthoDB" id="1699at2"/>
<proteinExistence type="predicted"/>
<organism evidence="11 12">
    <name type="scientific">Metabacillus mangrovi</name>
    <dbReference type="NCBI Taxonomy" id="1491830"/>
    <lineage>
        <taxon>Bacteria</taxon>
        <taxon>Bacillati</taxon>
        <taxon>Bacillota</taxon>
        <taxon>Bacilli</taxon>
        <taxon>Bacillales</taxon>
        <taxon>Bacillaceae</taxon>
        <taxon>Metabacillus</taxon>
    </lineage>
</organism>
<evidence type="ECO:0000256" key="5">
    <source>
        <dbReference type="ARBA" id="ARBA00023015"/>
    </source>
</evidence>
<dbReference type="SMART" id="SM00448">
    <property type="entry name" value="REC"/>
    <property type="match status" value="1"/>
</dbReference>
<dbReference type="Pfam" id="PF00072">
    <property type="entry name" value="Response_reg"/>
    <property type="match status" value="1"/>
</dbReference>
<evidence type="ECO:0000259" key="10">
    <source>
        <dbReference type="PROSITE" id="PS50110"/>
    </source>
</evidence>
<dbReference type="Proteomes" id="UP000434639">
    <property type="component" value="Unassembled WGS sequence"/>
</dbReference>
<dbReference type="SUPFAM" id="SSF52172">
    <property type="entry name" value="CheY-like"/>
    <property type="match status" value="1"/>
</dbReference>
<evidence type="ECO:0000256" key="2">
    <source>
        <dbReference type="ARBA" id="ARBA00022490"/>
    </source>
</evidence>
<keyword evidence="12" id="KW-1185">Reference proteome</keyword>
<dbReference type="InterPro" id="IPR001789">
    <property type="entry name" value="Sig_transdc_resp-reg_receiver"/>
</dbReference>